<evidence type="ECO:0000256" key="1">
    <source>
        <dbReference type="SAM" id="MobiDB-lite"/>
    </source>
</evidence>
<dbReference type="InterPro" id="IPR010982">
    <property type="entry name" value="Lambda_DNA-bd_dom_sf"/>
</dbReference>
<dbReference type="Pfam" id="PF01381">
    <property type="entry name" value="HTH_3"/>
    <property type="match status" value="1"/>
</dbReference>
<comment type="caution">
    <text evidence="3">The sequence shown here is derived from an EMBL/GenBank/DDBJ whole genome shotgun (WGS) entry which is preliminary data.</text>
</comment>
<sequence length="170" mass="18772">MVGRATDENVFQLRLNELFSGSDRRLTNTAVANGLLARGYRISTPYLSQLRHGVRSSPSDEVVSALADYFDVPPGYFFTIPWSGDRARIHDEDAEIVAHLADPELRQLLRAANGLSATSLELLSNLAAALRISESRRKTPTRTQRPTPDRPKTGTTTAANQSHRCDLTPK</sequence>
<evidence type="ECO:0000259" key="2">
    <source>
        <dbReference type="PROSITE" id="PS50943"/>
    </source>
</evidence>
<accession>A0A5N5DZM0</accession>
<dbReference type="PROSITE" id="PS50943">
    <property type="entry name" value="HTH_CROC1"/>
    <property type="match status" value="1"/>
</dbReference>
<name>A0A5N5DZM0_RHOER</name>
<gene>
    <name evidence="3" type="ORF">BS297_21600</name>
</gene>
<evidence type="ECO:0000313" key="4">
    <source>
        <dbReference type="Proteomes" id="UP000325576"/>
    </source>
</evidence>
<protein>
    <recommendedName>
        <fullName evidence="2">HTH cro/C1-type domain-containing protein</fullName>
    </recommendedName>
</protein>
<proteinExistence type="predicted"/>
<feature type="domain" description="HTH cro/C1-type" evidence="2">
    <location>
        <begin position="42"/>
        <end position="77"/>
    </location>
</feature>
<dbReference type="SUPFAM" id="SSF47413">
    <property type="entry name" value="lambda repressor-like DNA-binding domains"/>
    <property type="match status" value="1"/>
</dbReference>
<evidence type="ECO:0000313" key="3">
    <source>
        <dbReference type="EMBL" id="KAB2583246.1"/>
    </source>
</evidence>
<dbReference type="RefSeq" id="WP_052741000.1">
    <property type="nucleotide sequence ID" value="NZ_CP011295.1"/>
</dbReference>
<dbReference type="Proteomes" id="UP000325576">
    <property type="component" value="Unassembled WGS sequence"/>
</dbReference>
<reference evidence="3 4" key="1">
    <citation type="journal article" date="2017" name="Poromechanics V (2013)">
        <title>Genomic Characterization of the Arsenic-Tolerant Actinobacterium, &lt;i&gt;Rhodococcus erythropolis&lt;/i&gt; S43.</title>
        <authorList>
            <person name="Retamal-Morales G."/>
            <person name="Mehnert M."/>
            <person name="Schwabe R."/>
            <person name="Tischler D."/>
            <person name="Schloemann M."/>
            <person name="Levican G.J."/>
        </authorList>
    </citation>
    <scope>NUCLEOTIDE SEQUENCE [LARGE SCALE GENOMIC DNA]</scope>
    <source>
        <strain evidence="3 4">S43</strain>
    </source>
</reference>
<dbReference type="CDD" id="cd00093">
    <property type="entry name" value="HTH_XRE"/>
    <property type="match status" value="1"/>
</dbReference>
<dbReference type="GO" id="GO:0003677">
    <property type="term" value="F:DNA binding"/>
    <property type="evidence" value="ECO:0007669"/>
    <property type="project" value="InterPro"/>
</dbReference>
<organism evidence="3 4">
    <name type="scientific">Rhodococcus erythropolis</name>
    <name type="common">Arthrobacter picolinophilus</name>
    <dbReference type="NCBI Taxonomy" id="1833"/>
    <lineage>
        <taxon>Bacteria</taxon>
        <taxon>Bacillati</taxon>
        <taxon>Actinomycetota</taxon>
        <taxon>Actinomycetes</taxon>
        <taxon>Mycobacteriales</taxon>
        <taxon>Nocardiaceae</taxon>
        <taxon>Rhodococcus</taxon>
        <taxon>Rhodococcus erythropolis group</taxon>
    </lineage>
</organism>
<dbReference type="Gene3D" id="1.10.260.40">
    <property type="entry name" value="lambda repressor-like DNA-binding domains"/>
    <property type="match status" value="1"/>
</dbReference>
<feature type="region of interest" description="Disordered" evidence="1">
    <location>
        <begin position="133"/>
        <end position="170"/>
    </location>
</feature>
<dbReference type="AlphaFoldDB" id="A0A5N5DZM0"/>
<dbReference type="EMBL" id="MRBO01000583">
    <property type="protein sequence ID" value="KAB2583246.1"/>
    <property type="molecule type" value="Genomic_DNA"/>
</dbReference>
<dbReference type="InterPro" id="IPR001387">
    <property type="entry name" value="Cro/C1-type_HTH"/>
</dbReference>